<keyword evidence="3" id="KW-1185">Reference proteome</keyword>
<feature type="region of interest" description="Disordered" evidence="1">
    <location>
        <begin position="1"/>
        <end position="46"/>
    </location>
</feature>
<gene>
    <name evidence="2" type="ORF">K0M31_009764</name>
</gene>
<protein>
    <submittedName>
        <fullName evidence="2">Uncharacterized protein</fullName>
    </submittedName>
</protein>
<dbReference type="Proteomes" id="UP001177670">
    <property type="component" value="Unassembled WGS sequence"/>
</dbReference>
<organism evidence="2 3">
    <name type="scientific">Melipona bicolor</name>
    <dbReference type="NCBI Taxonomy" id="60889"/>
    <lineage>
        <taxon>Eukaryota</taxon>
        <taxon>Metazoa</taxon>
        <taxon>Ecdysozoa</taxon>
        <taxon>Arthropoda</taxon>
        <taxon>Hexapoda</taxon>
        <taxon>Insecta</taxon>
        <taxon>Pterygota</taxon>
        <taxon>Neoptera</taxon>
        <taxon>Endopterygota</taxon>
        <taxon>Hymenoptera</taxon>
        <taxon>Apocrita</taxon>
        <taxon>Aculeata</taxon>
        <taxon>Apoidea</taxon>
        <taxon>Anthophila</taxon>
        <taxon>Apidae</taxon>
        <taxon>Melipona</taxon>
    </lineage>
</organism>
<comment type="caution">
    <text evidence="2">The sequence shown here is derived from an EMBL/GenBank/DDBJ whole genome shotgun (WGS) entry which is preliminary data.</text>
</comment>
<dbReference type="EMBL" id="JAHYIQ010000024">
    <property type="protein sequence ID" value="KAK1121914.1"/>
    <property type="molecule type" value="Genomic_DNA"/>
</dbReference>
<name>A0AA40FMM2_9HYME</name>
<reference evidence="2" key="1">
    <citation type="submission" date="2021-10" db="EMBL/GenBank/DDBJ databases">
        <title>Melipona bicolor Genome sequencing and assembly.</title>
        <authorList>
            <person name="Araujo N.S."/>
            <person name="Arias M.C."/>
        </authorList>
    </citation>
    <scope>NUCLEOTIDE SEQUENCE</scope>
    <source>
        <strain evidence="2">USP_2M_L1-L4_2017</strain>
        <tissue evidence="2">Whole body</tissue>
    </source>
</reference>
<proteinExistence type="predicted"/>
<evidence type="ECO:0000313" key="2">
    <source>
        <dbReference type="EMBL" id="KAK1121914.1"/>
    </source>
</evidence>
<sequence length="125" mass="14198">MSPGFGEPITPGPSQKQSQKEPRTSDEEEDEDEDVPTGGRKFEKKGTALNFPHEGIKICDPTTLSRIFQFIYLNIIPYLALKIFELDFQGLEDSEKFPNLSRFNDFKMLDSPPLSTVQIFQPKEG</sequence>
<accession>A0AA40FMM2</accession>
<feature type="compositionally biased region" description="Acidic residues" evidence="1">
    <location>
        <begin position="26"/>
        <end position="35"/>
    </location>
</feature>
<evidence type="ECO:0000256" key="1">
    <source>
        <dbReference type="SAM" id="MobiDB-lite"/>
    </source>
</evidence>
<dbReference type="AlphaFoldDB" id="A0AA40FMM2"/>
<evidence type="ECO:0000313" key="3">
    <source>
        <dbReference type="Proteomes" id="UP001177670"/>
    </source>
</evidence>